<evidence type="ECO:0000313" key="2">
    <source>
        <dbReference type="EMBL" id="WPL16393.1"/>
    </source>
</evidence>
<evidence type="ECO:0000256" key="1">
    <source>
        <dbReference type="SAM" id="MobiDB-lite"/>
    </source>
</evidence>
<proteinExistence type="predicted"/>
<sequence length="184" mass="20654">MFIRILSISRRTDIPAFYGQWFIKRVRAGWFAVPNPFNAKQVSRIELRDGQLIADLARMAGELCFEIQGCAETIDLRLWGVRPGKCIDNDLMRRVFGLAAPARKDRSQRRVCGCIESRDIDMYDSCTFGCAYCYATRSFATARRHRQAHDPASESLLGRYRAPPATSTGKAGAARVPVQGDLFG</sequence>
<dbReference type="InterPro" id="IPR014998">
    <property type="entry name" value="DUF1848"/>
</dbReference>
<feature type="region of interest" description="Disordered" evidence="1">
    <location>
        <begin position="150"/>
        <end position="173"/>
    </location>
</feature>
<dbReference type="Proteomes" id="UP001432180">
    <property type="component" value="Chromosome"/>
</dbReference>
<evidence type="ECO:0000313" key="3">
    <source>
        <dbReference type="Proteomes" id="UP001432180"/>
    </source>
</evidence>
<dbReference type="Pfam" id="PF08902">
    <property type="entry name" value="DUF1848"/>
    <property type="match status" value="2"/>
</dbReference>
<gene>
    <name evidence="2" type="ORF">Thiowin_01347</name>
</gene>
<accession>A0ABZ0S7Z5</accession>
<dbReference type="EMBL" id="CP121472">
    <property type="protein sequence ID" value="WPL16393.1"/>
    <property type="molecule type" value="Genomic_DNA"/>
</dbReference>
<reference evidence="2 3" key="1">
    <citation type="journal article" date="2023" name="Microorganisms">
        <title>Thiorhodovibrio frisius and Trv. litoralis spp. nov., Two Novel Members from a Clade of Fastidious Purple Sulfur Bacteria That Exhibit Unique Red-Shifted Light-Harvesting Capabilities.</title>
        <authorList>
            <person name="Methner A."/>
            <person name="Kuzyk S.B."/>
            <person name="Petersen J."/>
            <person name="Bauer S."/>
            <person name="Brinkmann H."/>
            <person name="Sichau K."/>
            <person name="Wanner G."/>
            <person name="Wolf J."/>
            <person name="Neumann-Schaal M."/>
            <person name="Henke P."/>
            <person name="Tank M."/>
            <person name="Sproer C."/>
            <person name="Bunk B."/>
            <person name="Overmann J."/>
        </authorList>
    </citation>
    <scope>NUCLEOTIDE SEQUENCE [LARGE SCALE GENOMIC DNA]</scope>
    <source>
        <strain evidence="2 3">DSM 6702</strain>
    </source>
</reference>
<name>A0ABZ0S7Z5_9GAMM</name>
<organism evidence="2 3">
    <name type="scientific">Thiorhodovibrio winogradskyi</name>
    <dbReference type="NCBI Taxonomy" id="77007"/>
    <lineage>
        <taxon>Bacteria</taxon>
        <taxon>Pseudomonadati</taxon>
        <taxon>Pseudomonadota</taxon>
        <taxon>Gammaproteobacteria</taxon>
        <taxon>Chromatiales</taxon>
        <taxon>Chromatiaceae</taxon>
        <taxon>Thiorhodovibrio</taxon>
    </lineage>
</organism>
<dbReference type="RefSeq" id="WP_328986940.1">
    <property type="nucleotide sequence ID" value="NZ_CP121472.1"/>
</dbReference>
<keyword evidence="3" id="KW-1185">Reference proteome</keyword>
<protein>
    <recommendedName>
        <fullName evidence="4">DUF1848 domain-containing protein</fullName>
    </recommendedName>
</protein>
<evidence type="ECO:0008006" key="4">
    <source>
        <dbReference type="Google" id="ProtNLM"/>
    </source>
</evidence>